<proteinExistence type="predicted"/>
<reference evidence="5 6" key="1">
    <citation type="journal article" date="2024" name="Insects">
        <title>An Improved Chromosome-Level Genome Assembly of the Firefly Pyrocoelia pectoralis.</title>
        <authorList>
            <person name="Fu X."/>
            <person name="Meyer-Rochow V.B."/>
            <person name="Ballantyne L."/>
            <person name="Zhu X."/>
        </authorList>
    </citation>
    <scope>NUCLEOTIDE SEQUENCE [LARGE SCALE GENOMIC DNA]</scope>
    <source>
        <strain evidence="5">XCY_ONT2</strain>
    </source>
</reference>
<evidence type="ECO:0000313" key="6">
    <source>
        <dbReference type="Proteomes" id="UP001329430"/>
    </source>
</evidence>
<feature type="coiled-coil region" evidence="2">
    <location>
        <begin position="341"/>
        <end position="407"/>
    </location>
</feature>
<dbReference type="GO" id="GO:0003341">
    <property type="term" value="P:cilium movement"/>
    <property type="evidence" value="ECO:0007669"/>
    <property type="project" value="InterPro"/>
</dbReference>
<keyword evidence="6" id="KW-1185">Reference proteome</keyword>
<dbReference type="InterPro" id="IPR033192">
    <property type="entry name" value="ODAD3"/>
</dbReference>
<keyword evidence="1 2" id="KW-0175">Coiled coil</keyword>
<dbReference type="InterPro" id="IPR049258">
    <property type="entry name" value="ODAD1_CC"/>
</dbReference>
<dbReference type="PANTHER" id="PTHR46518:SF1">
    <property type="entry name" value="OUTER DYNEIN ARM-DOCKING COMPLEX SUBUNIT 3"/>
    <property type="match status" value="1"/>
</dbReference>
<evidence type="ECO:0000256" key="1">
    <source>
        <dbReference type="ARBA" id="ARBA00023054"/>
    </source>
</evidence>
<dbReference type="GO" id="GO:0036158">
    <property type="term" value="P:outer dynein arm assembly"/>
    <property type="evidence" value="ECO:0007669"/>
    <property type="project" value="InterPro"/>
</dbReference>
<feature type="domain" description="ODAD1 central coiled coil region" evidence="4">
    <location>
        <begin position="159"/>
        <end position="426"/>
    </location>
</feature>
<gene>
    <name evidence="5" type="ORF">RI129_001015</name>
</gene>
<dbReference type="PANTHER" id="PTHR46518">
    <property type="entry name" value="COILED-COIL DOMAIN-CONTAINING PROTEIN 151"/>
    <property type="match status" value="1"/>
</dbReference>
<dbReference type="GO" id="GO:0097542">
    <property type="term" value="C:ciliary tip"/>
    <property type="evidence" value="ECO:0007669"/>
    <property type="project" value="TreeGrafter"/>
</dbReference>
<evidence type="ECO:0000256" key="3">
    <source>
        <dbReference type="SAM" id="MobiDB-lite"/>
    </source>
</evidence>
<sequence>MSSKHRKKSTNISDVNKQILEIKKKIQLSEGQRKALFEVREVEYKGNCNEISKLKKELSELAIVLNDQKSNRAQKRIKSSRLKATLGALCEKPSWITQEMLDLHVIDKGKQFDLMRYQVQQKQSYLTKLAKEYQILVMERGKKALIQKVEVPFKNISTALQNNMHAVKIQWREAVHVNTRYKDIMLSLQQDGSRFEFNMKCIESQLNVQNNEIARLQKIAEEASEMRGRARGALVQQERSASTSAKIRDQQESEGRLLVAKGQQELEKLERRIFQSGKIPMRTETDSKLENNIVREQSTPTPQDGDDIVDIFENLKQGTGATTTEEVVQRFRAQRETDFRLNNLRNNSEIEKRHLEKTQELLNYELDQYKFAEIRDSEQNLEQLDQLNNLIEEQNELQKKYESQKEGTKAIIQLVGASLDSLYRGVHPFSSVESNSKMALQRVQTELSEIMMELNQAKPSIKQPIMIEQLDMDEDRWLPPPYSGLVTRTPIPQEESPIPQPIGSDDDEEVPTRGYLKRQAQLVVDARLRRKNIRFQRK</sequence>
<dbReference type="GO" id="GO:0036064">
    <property type="term" value="C:ciliary basal body"/>
    <property type="evidence" value="ECO:0007669"/>
    <property type="project" value="TreeGrafter"/>
</dbReference>
<organism evidence="5 6">
    <name type="scientific">Pyrocoelia pectoralis</name>
    <dbReference type="NCBI Taxonomy" id="417401"/>
    <lineage>
        <taxon>Eukaryota</taxon>
        <taxon>Metazoa</taxon>
        <taxon>Ecdysozoa</taxon>
        <taxon>Arthropoda</taxon>
        <taxon>Hexapoda</taxon>
        <taxon>Insecta</taxon>
        <taxon>Pterygota</taxon>
        <taxon>Neoptera</taxon>
        <taxon>Endopterygota</taxon>
        <taxon>Coleoptera</taxon>
        <taxon>Polyphaga</taxon>
        <taxon>Elateriformia</taxon>
        <taxon>Elateroidea</taxon>
        <taxon>Lampyridae</taxon>
        <taxon>Lampyrinae</taxon>
        <taxon>Pyrocoelia</taxon>
    </lineage>
</organism>
<dbReference type="Pfam" id="PF21773">
    <property type="entry name" value="ODAD1_CC"/>
    <property type="match status" value="1"/>
</dbReference>
<dbReference type="EMBL" id="JAVRBK010000001">
    <property type="protein sequence ID" value="KAK5649986.1"/>
    <property type="molecule type" value="Genomic_DNA"/>
</dbReference>
<name>A0AAN7ZWR8_9COLE</name>
<feature type="region of interest" description="Disordered" evidence="3">
    <location>
        <begin position="487"/>
        <end position="512"/>
    </location>
</feature>
<evidence type="ECO:0000313" key="5">
    <source>
        <dbReference type="EMBL" id="KAK5649986.1"/>
    </source>
</evidence>
<evidence type="ECO:0000259" key="4">
    <source>
        <dbReference type="Pfam" id="PF21773"/>
    </source>
</evidence>
<dbReference type="Proteomes" id="UP001329430">
    <property type="component" value="Chromosome 1"/>
</dbReference>
<accession>A0AAN7ZWR8</accession>
<protein>
    <recommendedName>
        <fullName evidence="4">ODAD1 central coiled coil region domain-containing protein</fullName>
    </recommendedName>
</protein>
<evidence type="ECO:0000256" key="2">
    <source>
        <dbReference type="SAM" id="Coils"/>
    </source>
</evidence>
<dbReference type="AlphaFoldDB" id="A0AAN7ZWR8"/>
<dbReference type="GO" id="GO:0035253">
    <property type="term" value="C:ciliary rootlet"/>
    <property type="evidence" value="ECO:0007669"/>
    <property type="project" value="TreeGrafter"/>
</dbReference>
<feature type="coiled-coil region" evidence="2">
    <location>
        <begin position="199"/>
        <end position="226"/>
    </location>
</feature>
<comment type="caution">
    <text evidence="5">The sequence shown here is derived from an EMBL/GenBank/DDBJ whole genome shotgun (WGS) entry which is preliminary data.</text>
</comment>